<feature type="compositionally biased region" description="Gly residues" evidence="3">
    <location>
        <begin position="98"/>
        <end position="131"/>
    </location>
</feature>
<gene>
    <name evidence="4" type="ORF">RJ640_000582</name>
</gene>
<dbReference type="Gene3D" id="3.30.420.40">
    <property type="match status" value="2"/>
</dbReference>
<proteinExistence type="predicted"/>
<dbReference type="GO" id="GO:0140662">
    <property type="term" value="F:ATP-dependent protein folding chaperone"/>
    <property type="evidence" value="ECO:0007669"/>
    <property type="project" value="InterPro"/>
</dbReference>
<dbReference type="AlphaFoldDB" id="A0AA88QMU1"/>
<dbReference type="InterPro" id="IPR013126">
    <property type="entry name" value="Hsp_70_fam"/>
</dbReference>
<keyword evidence="5" id="KW-1185">Reference proteome</keyword>
<organism evidence="4 5">
    <name type="scientific">Escallonia rubra</name>
    <dbReference type="NCBI Taxonomy" id="112253"/>
    <lineage>
        <taxon>Eukaryota</taxon>
        <taxon>Viridiplantae</taxon>
        <taxon>Streptophyta</taxon>
        <taxon>Embryophyta</taxon>
        <taxon>Tracheophyta</taxon>
        <taxon>Spermatophyta</taxon>
        <taxon>Magnoliopsida</taxon>
        <taxon>eudicotyledons</taxon>
        <taxon>Gunneridae</taxon>
        <taxon>Pentapetalae</taxon>
        <taxon>asterids</taxon>
        <taxon>campanulids</taxon>
        <taxon>Escalloniales</taxon>
        <taxon>Escalloniaceae</taxon>
        <taxon>Escallonia</taxon>
    </lineage>
</organism>
<feature type="region of interest" description="Disordered" evidence="3">
    <location>
        <begin position="147"/>
        <end position="166"/>
    </location>
</feature>
<dbReference type="Pfam" id="PF00012">
    <property type="entry name" value="HSP70"/>
    <property type="match status" value="1"/>
</dbReference>
<dbReference type="Proteomes" id="UP001187471">
    <property type="component" value="Unassembled WGS sequence"/>
</dbReference>
<reference evidence="4" key="1">
    <citation type="submission" date="2022-12" db="EMBL/GenBank/DDBJ databases">
        <title>Draft genome assemblies for two species of Escallonia (Escalloniales).</title>
        <authorList>
            <person name="Chanderbali A."/>
            <person name="Dervinis C."/>
            <person name="Anghel I."/>
            <person name="Soltis D."/>
            <person name="Soltis P."/>
            <person name="Zapata F."/>
        </authorList>
    </citation>
    <scope>NUCLEOTIDE SEQUENCE</scope>
    <source>
        <strain evidence="4">UCBG92.1500</strain>
        <tissue evidence="4">Leaf</tissue>
    </source>
</reference>
<keyword evidence="1" id="KW-0547">Nucleotide-binding</keyword>
<dbReference type="Pfam" id="PF14223">
    <property type="entry name" value="Retrotran_gag_2"/>
    <property type="match status" value="1"/>
</dbReference>
<sequence length="261" mass="27875">MDAYLRSLKSIADSLAVINSPISNKDIVIHAFSRLPSEYESFITTVTNNVVAMNFEDLRTKLLYQEQQLLHIHGSSTSETSTVFLDASSYSDSKGRGQNRGNGCKGGGQGRGNGGKASGQGRGKQGHGNGGSSYQFHIKNTNTSGHRFASVQPLSGSSVNSQSSMSHGIDDYNSSKARSIAQNLSFAYISSVIASLNVTRIVSEPTAAAFAYGGGTFDVSLFTITKGKLEVKATAGDTQLGGEDFDNRMVDHLVQEFKLKQ</sequence>
<dbReference type="Gene3D" id="3.90.640.10">
    <property type="entry name" value="Actin, Chain A, domain 4"/>
    <property type="match status" value="1"/>
</dbReference>
<accession>A0AA88QMU1</accession>
<evidence type="ECO:0000256" key="2">
    <source>
        <dbReference type="ARBA" id="ARBA00022840"/>
    </source>
</evidence>
<dbReference type="PANTHER" id="PTHR47481:SF29">
    <property type="entry name" value="RETROTRANSPOSON GAG DOMAIN-CONTAINING PROTEIN"/>
    <property type="match status" value="1"/>
</dbReference>
<dbReference type="SUPFAM" id="SSF53067">
    <property type="entry name" value="Actin-like ATPase domain"/>
    <property type="match status" value="1"/>
</dbReference>
<protein>
    <submittedName>
        <fullName evidence="4">Uncharacterized protein</fullName>
    </submittedName>
</protein>
<evidence type="ECO:0000256" key="1">
    <source>
        <dbReference type="ARBA" id="ARBA00022741"/>
    </source>
</evidence>
<evidence type="ECO:0000313" key="5">
    <source>
        <dbReference type="Proteomes" id="UP001187471"/>
    </source>
</evidence>
<dbReference type="PANTHER" id="PTHR47481">
    <property type="match status" value="1"/>
</dbReference>
<dbReference type="GO" id="GO:0005524">
    <property type="term" value="F:ATP binding"/>
    <property type="evidence" value="ECO:0007669"/>
    <property type="project" value="UniProtKB-KW"/>
</dbReference>
<dbReference type="InterPro" id="IPR043129">
    <property type="entry name" value="ATPase_NBD"/>
</dbReference>
<comment type="caution">
    <text evidence="4">The sequence shown here is derived from an EMBL/GenBank/DDBJ whole genome shotgun (WGS) entry which is preliminary data.</text>
</comment>
<name>A0AA88QMU1_9ASTE</name>
<evidence type="ECO:0000313" key="4">
    <source>
        <dbReference type="EMBL" id="KAK2972622.1"/>
    </source>
</evidence>
<dbReference type="EMBL" id="JAVXUO010002507">
    <property type="protein sequence ID" value="KAK2972622.1"/>
    <property type="molecule type" value="Genomic_DNA"/>
</dbReference>
<feature type="compositionally biased region" description="Low complexity" evidence="3">
    <location>
        <begin position="155"/>
        <end position="166"/>
    </location>
</feature>
<keyword evidence="2" id="KW-0067">ATP-binding</keyword>
<feature type="region of interest" description="Disordered" evidence="3">
    <location>
        <begin position="89"/>
        <end position="137"/>
    </location>
</feature>
<evidence type="ECO:0000256" key="3">
    <source>
        <dbReference type="SAM" id="MobiDB-lite"/>
    </source>
</evidence>